<evidence type="ECO:0000313" key="11">
    <source>
        <dbReference type="EMBL" id="KAJ7382541.1"/>
    </source>
</evidence>
<evidence type="ECO:0000259" key="10">
    <source>
        <dbReference type="PROSITE" id="PS50262"/>
    </source>
</evidence>
<dbReference type="GO" id="GO:0004930">
    <property type="term" value="F:G protein-coupled receptor activity"/>
    <property type="evidence" value="ECO:0007669"/>
    <property type="project" value="UniProtKB-KW"/>
</dbReference>
<keyword evidence="5 9" id="KW-0472">Membrane</keyword>
<feature type="domain" description="G-protein coupled receptors family 1 profile" evidence="10">
    <location>
        <begin position="32"/>
        <end position="93"/>
    </location>
</feature>
<keyword evidence="3 9" id="KW-1133">Transmembrane helix</keyword>
<gene>
    <name evidence="11" type="ORF">OS493_034432</name>
    <name evidence="12" type="ORF">OS493_034438</name>
</gene>
<evidence type="ECO:0000256" key="8">
    <source>
        <dbReference type="SAM" id="MobiDB-lite"/>
    </source>
</evidence>
<evidence type="ECO:0000256" key="7">
    <source>
        <dbReference type="ARBA" id="ARBA00023224"/>
    </source>
</evidence>
<keyword evidence="7" id="KW-0807">Transducer</keyword>
<evidence type="ECO:0000256" key="9">
    <source>
        <dbReference type="SAM" id="Phobius"/>
    </source>
</evidence>
<dbReference type="InterPro" id="IPR000276">
    <property type="entry name" value="GPCR_Rhodpsn"/>
</dbReference>
<evidence type="ECO:0000256" key="2">
    <source>
        <dbReference type="ARBA" id="ARBA00022692"/>
    </source>
</evidence>
<dbReference type="PANTHER" id="PTHR24243">
    <property type="entry name" value="G-PROTEIN COUPLED RECEPTOR"/>
    <property type="match status" value="1"/>
</dbReference>
<comment type="subcellular location">
    <subcellularLocation>
        <location evidence="1">Membrane</location>
        <topology evidence="1">Multi-pass membrane protein</topology>
    </subcellularLocation>
</comment>
<evidence type="ECO:0000256" key="4">
    <source>
        <dbReference type="ARBA" id="ARBA00023040"/>
    </source>
</evidence>
<dbReference type="Proteomes" id="UP001163046">
    <property type="component" value="Unassembled WGS sequence"/>
</dbReference>
<protein>
    <recommendedName>
        <fullName evidence="10">G-protein coupled receptors family 1 profile domain-containing protein</fullName>
    </recommendedName>
</protein>
<dbReference type="AlphaFoldDB" id="A0A9X0D0T1"/>
<comment type="caution">
    <text evidence="11">The sequence shown here is derived from an EMBL/GenBank/DDBJ whole genome shotgun (WGS) entry which is preliminary data.</text>
</comment>
<dbReference type="SUPFAM" id="SSF81321">
    <property type="entry name" value="Family A G protein-coupled receptor-like"/>
    <property type="match status" value="1"/>
</dbReference>
<dbReference type="PROSITE" id="PS50262">
    <property type="entry name" value="G_PROTEIN_RECEP_F1_2"/>
    <property type="match status" value="1"/>
</dbReference>
<feature type="transmembrane region" description="Helical" evidence="9">
    <location>
        <begin position="53"/>
        <end position="71"/>
    </location>
</feature>
<dbReference type="CDD" id="cd00637">
    <property type="entry name" value="7tm_classA_rhodopsin-like"/>
    <property type="match status" value="1"/>
</dbReference>
<proteinExistence type="predicted"/>
<dbReference type="Gene3D" id="1.20.1070.10">
    <property type="entry name" value="Rhodopsin 7-helix transmembrane proteins"/>
    <property type="match status" value="1"/>
</dbReference>
<dbReference type="EMBL" id="MU825921">
    <property type="protein sequence ID" value="KAJ7382541.1"/>
    <property type="molecule type" value="Genomic_DNA"/>
</dbReference>
<organism evidence="11 13">
    <name type="scientific">Desmophyllum pertusum</name>
    <dbReference type="NCBI Taxonomy" id="174260"/>
    <lineage>
        <taxon>Eukaryota</taxon>
        <taxon>Metazoa</taxon>
        <taxon>Cnidaria</taxon>
        <taxon>Anthozoa</taxon>
        <taxon>Hexacorallia</taxon>
        <taxon>Scleractinia</taxon>
        <taxon>Caryophylliina</taxon>
        <taxon>Caryophylliidae</taxon>
        <taxon>Desmophyllum</taxon>
    </lineage>
</organism>
<dbReference type="PRINTS" id="PR00237">
    <property type="entry name" value="GPCRRHODOPSN"/>
</dbReference>
<keyword evidence="6" id="KW-0675">Receptor</keyword>
<feature type="transmembrane region" description="Helical" evidence="9">
    <location>
        <begin position="20"/>
        <end position="41"/>
    </location>
</feature>
<reference evidence="11" key="1">
    <citation type="submission" date="2023-01" db="EMBL/GenBank/DDBJ databases">
        <title>Genome assembly of the deep-sea coral Lophelia pertusa.</title>
        <authorList>
            <person name="Herrera S."/>
            <person name="Cordes E."/>
        </authorList>
    </citation>
    <scope>NUCLEOTIDE SEQUENCE</scope>
    <source>
        <strain evidence="11">USNM1676648</strain>
        <tissue evidence="11">Polyp</tissue>
    </source>
</reference>
<evidence type="ECO:0000256" key="1">
    <source>
        <dbReference type="ARBA" id="ARBA00004141"/>
    </source>
</evidence>
<accession>A0A9X0D0T1</accession>
<evidence type="ECO:0000256" key="6">
    <source>
        <dbReference type="ARBA" id="ARBA00023170"/>
    </source>
</evidence>
<dbReference type="GO" id="GO:0016020">
    <property type="term" value="C:membrane"/>
    <property type="evidence" value="ECO:0007669"/>
    <property type="project" value="UniProtKB-SubCell"/>
</dbReference>
<dbReference type="PANTHER" id="PTHR24243:SF208">
    <property type="entry name" value="PYROKININ-1 RECEPTOR"/>
    <property type="match status" value="1"/>
</dbReference>
<evidence type="ECO:0000256" key="5">
    <source>
        <dbReference type="ARBA" id="ARBA00023136"/>
    </source>
</evidence>
<dbReference type="InterPro" id="IPR017452">
    <property type="entry name" value="GPCR_Rhodpsn_7TM"/>
</dbReference>
<evidence type="ECO:0000256" key="3">
    <source>
        <dbReference type="ARBA" id="ARBA00022989"/>
    </source>
</evidence>
<feature type="region of interest" description="Disordered" evidence="8">
    <location>
        <begin position="117"/>
        <end position="141"/>
    </location>
</feature>
<name>A0A9X0D0T1_9CNID</name>
<keyword evidence="4" id="KW-0297">G-protein coupled receptor</keyword>
<dbReference type="Pfam" id="PF00001">
    <property type="entry name" value="7tm_1"/>
    <property type="match status" value="1"/>
</dbReference>
<keyword evidence="2 9" id="KW-0812">Transmembrane</keyword>
<keyword evidence="13" id="KW-1185">Reference proteome</keyword>
<feature type="transmembrane region" description="Helical" evidence="9">
    <location>
        <begin position="83"/>
        <end position="104"/>
    </location>
</feature>
<evidence type="ECO:0000313" key="12">
    <source>
        <dbReference type="EMBL" id="KAJ7382547.1"/>
    </source>
</evidence>
<sequence length="167" mass="18290">MTDADDYSTCSQALTITFTIALSVLMVAGFIGNIMIVVAFYKTQNLRTSANYYIVNMAASDLVFILIIGPWSITELLTEPLRFIKGTMGLVLCQTVVVGGNVLASISVCKCSQGSVAPQNETEHEEPDKRRKLRLSRKTNAWNTKNQSKIFCASKGTDSNKEETPAV</sequence>
<dbReference type="OrthoDB" id="6013812at2759"/>
<dbReference type="EMBL" id="MU825921">
    <property type="protein sequence ID" value="KAJ7382547.1"/>
    <property type="molecule type" value="Genomic_DNA"/>
</dbReference>
<evidence type="ECO:0000313" key="13">
    <source>
        <dbReference type="Proteomes" id="UP001163046"/>
    </source>
</evidence>